<organism evidence="1 2">
    <name type="scientific">Vibrio diabolicus</name>
    <dbReference type="NCBI Taxonomy" id="50719"/>
    <lineage>
        <taxon>Bacteria</taxon>
        <taxon>Pseudomonadati</taxon>
        <taxon>Pseudomonadota</taxon>
        <taxon>Gammaproteobacteria</taxon>
        <taxon>Vibrionales</taxon>
        <taxon>Vibrionaceae</taxon>
        <taxon>Vibrio</taxon>
        <taxon>Vibrio diabolicus subgroup</taxon>
    </lineage>
</organism>
<dbReference type="Proteomes" id="UP000237665">
    <property type="component" value="Chromosome 1"/>
</dbReference>
<sequence>MFKLKPLDGKEPLVEGKEVIIPNIIEDFWKWSYSTIHNPQIRGFLAEYLVYRSLKSYSDFELFDDYFLTKIEGDVHDLKFGQSNRSYTIQVKSFESYTDSKDDNKTFNFAKATGFNPITNSDIKLKKHWSDFYVICEIKVSKEQCQLLETTHKKWNANNNRKTAVEIREYSDSQEALRKSIIDVDNWVFYVVRSKDLPDQSSMVADKFKDYINDGKVIMCSFKGITKAFDTLLESSSKIA</sequence>
<name>A0ABM6S731_9VIBR</name>
<evidence type="ECO:0008006" key="3">
    <source>
        <dbReference type="Google" id="ProtNLM"/>
    </source>
</evidence>
<protein>
    <recommendedName>
        <fullName evidence="3">DUF1837 domain-containing protein</fullName>
    </recommendedName>
</protein>
<reference evidence="2" key="1">
    <citation type="submission" date="2017-12" db="EMBL/GenBank/DDBJ databases">
        <title>FDA dAtabase for Regulatory Grade micrObial Sequences (FDA-ARGOS): Supporting development and validation of Infectious Disease Dx tests.</title>
        <authorList>
            <person name="Hoffmann M."/>
            <person name="Allard M."/>
            <person name="Evans P."/>
            <person name="Brown E."/>
            <person name="Tallon L.J."/>
            <person name="Sadzewicz L."/>
            <person name="Sengamalay N."/>
            <person name="Ott S."/>
            <person name="Godinez A."/>
            <person name="Nagaraj S."/>
            <person name="Vavikolanu K."/>
            <person name="Aluvathingal J."/>
            <person name="Nadendla S."/>
            <person name="Hobson J."/>
            <person name="Sichtig H."/>
        </authorList>
    </citation>
    <scope>NUCLEOTIDE SEQUENCE [LARGE SCALE GENOMIC DNA]</scope>
    <source>
        <strain evidence="2">LMG 3418</strain>
    </source>
</reference>
<evidence type="ECO:0000313" key="1">
    <source>
        <dbReference type="EMBL" id="AVH25811.1"/>
    </source>
</evidence>
<gene>
    <name evidence="1" type="ORF">AL468_00495</name>
</gene>
<dbReference type="RefSeq" id="WP_104973955.1">
    <property type="nucleotide sequence ID" value="NZ_CP014134.1"/>
</dbReference>
<accession>A0ABM6S731</accession>
<dbReference type="EMBL" id="CP014134">
    <property type="protein sequence ID" value="AVH25811.1"/>
    <property type="molecule type" value="Genomic_DNA"/>
</dbReference>
<evidence type="ECO:0000313" key="2">
    <source>
        <dbReference type="Proteomes" id="UP000237665"/>
    </source>
</evidence>
<proteinExistence type="predicted"/>
<keyword evidence="2" id="KW-1185">Reference proteome</keyword>